<accession>A0AAE0Z3T0</accession>
<reference evidence="1" key="1">
    <citation type="journal article" date="2023" name="G3 (Bethesda)">
        <title>A reference genome for the long-term kleptoplast-retaining sea slug Elysia crispata morphotype clarki.</title>
        <authorList>
            <person name="Eastman K.E."/>
            <person name="Pendleton A.L."/>
            <person name="Shaikh M.A."/>
            <person name="Suttiyut T."/>
            <person name="Ogas R."/>
            <person name="Tomko P."/>
            <person name="Gavelis G."/>
            <person name="Widhalm J.R."/>
            <person name="Wisecaver J.H."/>
        </authorList>
    </citation>
    <scope>NUCLEOTIDE SEQUENCE</scope>
    <source>
        <strain evidence="1">ECLA1</strain>
    </source>
</reference>
<dbReference type="EMBL" id="JAWDGP010004735">
    <property type="protein sequence ID" value="KAK3762258.1"/>
    <property type="molecule type" value="Genomic_DNA"/>
</dbReference>
<gene>
    <name evidence="1" type="ORF">RRG08_009070</name>
</gene>
<comment type="caution">
    <text evidence="1">The sequence shown here is derived from an EMBL/GenBank/DDBJ whole genome shotgun (WGS) entry which is preliminary data.</text>
</comment>
<dbReference type="AlphaFoldDB" id="A0AAE0Z3T0"/>
<evidence type="ECO:0000313" key="1">
    <source>
        <dbReference type="EMBL" id="KAK3762258.1"/>
    </source>
</evidence>
<organism evidence="1 2">
    <name type="scientific">Elysia crispata</name>
    <name type="common">lettuce slug</name>
    <dbReference type="NCBI Taxonomy" id="231223"/>
    <lineage>
        <taxon>Eukaryota</taxon>
        <taxon>Metazoa</taxon>
        <taxon>Spiralia</taxon>
        <taxon>Lophotrochozoa</taxon>
        <taxon>Mollusca</taxon>
        <taxon>Gastropoda</taxon>
        <taxon>Heterobranchia</taxon>
        <taxon>Euthyneura</taxon>
        <taxon>Panpulmonata</taxon>
        <taxon>Sacoglossa</taxon>
        <taxon>Placobranchoidea</taxon>
        <taxon>Plakobranchidae</taxon>
        <taxon>Elysia</taxon>
    </lineage>
</organism>
<dbReference type="Proteomes" id="UP001283361">
    <property type="component" value="Unassembled WGS sequence"/>
</dbReference>
<evidence type="ECO:0000313" key="2">
    <source>
        <dbReference type="Proteomes" id="UP001283361"/>
    </source>
</evidence>
<proteinExistence type="predicted"/>
<sequence>MIESSASGSLPPQAKDQLSCFQLQSIVLSRTQQRVADLVSWLSGLTKRGWHACPAGYVSGKLEGSLPWLNRKSRKLW</sequence>
<name>A0AAE0Z3T0_9GAST</name>
<keyword evidence="2" id="KW-1185">Reference proteome</keyword>
<protein>
    <submittedName>
        <fullName evidence="1">Uncharacterized protein</fullName>
    </submittedName>
</protein>